<protein>
    <submittedName>
        <fullName evidence="5">Regulatory protein, luxR family</fullName>
    </submittedName>
</protein>
<evidence type="ECO:0000313" key="6">
    <source>
        <dbReference type="Proteomes" id="UP000194469"/>
    </source>
</evidence>
<dbReference type="InterPro" id="IPR036388">
    <property type="entry name" value="WH-like_DNA-bd_sf"/>
</dbReference>
<dbReference type="AlphaFoldDB" id="A0A1Y6FUQ6"/>
<dbReference type="EMBL" id="FXWL01000002">
    <property type="protein sequence ID" value="SMQ76273.1"/>
    <property type="molecule type" value="Genomic_DNA"/>
</dbReference>
<dbReference type="PRINTS" id="PR00038">
    <property type="entry name" value="HTHLUXR"/>
</dbReference>
<evidence type="ECO:0000259" key="4">
    <source>
        <dbReference type="PROSITE" id="PS50043"/>
    </source>
</evidence>
<proteinExistence type="predicted"/>
<keyword evidence="2" id="KW-0238">DNA-binding</keyword>
<dbReference type="PANTHER" id="PTHR44688">
    <property type="entry name" value="DNA-BINDING TRANSCRIPTIONAL ACTIVATOR DEVR_DOSR"/>
    <property type="match status" value="1"/>
</dbReference>
<keyword evidence="6" id="KW-1185">Reference proteome</keyword>
<dbReference type="Gene3D" id="1.10.10.10">
    <property type="entry name" value="Winged helix-like DNA-binding domain superfamily/Winged helix DNA-binding domain"/>
    <property type="match status" value="1"/>
</dbReference>
<feature type="domain" description="HTH luxR-type" evidence="4">
    <location>
        <begin position="80"/>
        <end position="146"/>
    </location>
</feature>
<dbReference type="SUPFAM" id="SSF46894">
    <property type="entry name" value="C-terminal effector domain of the bipartite response regulators"/>
    <property type="match status" value="1"/>
</dbReference>
<dbReference type="SMART" id="SM00421">
    <property type="entry name" value="HTH_LUXR"/>
    <property type="match status" value="1"/>
</dbReference>
<dbReference type="GO" id="GO:0006355">
    <property type="term" value="P:regulation of DNA-templated transcription"/>
    <property type="evidence" value="ECO:0007669"/>
    <property type="project" value="InterPro"/>
</dbReference>
<dbReference type="PROSITE" id="PS50043">
    <property type="entry name" value="HTH_LUXR_2"/>
    <property type="match status" value="1"/>
</dbReference>
<gene>
    <name evidence="5" type="ORF">SAMN06295984_1715</name>
</gene>
<dbReference type="RefSeq" id="WP_086456792.1">
    <property type="nucleotide sequence ID" value="NZ_FXWL01000002.1"/>
</dbReference>
<sequence length="150" mass="16614">MSALDKRGEFVRDRITPCERPHAASLRDALRAKEDSKLLIVVADDGQAIAQIRALASACVEIDDHADADAYSANWSGEPDMKGLRDGLTQRQFEIALGVMRGLSNKGIGRELGISHFTVRNHLSRMLLLLGLSSRQELGDYLRARLFRPT</sequence>
<reference evidence="6" key="1">
    <citation type="submission" date="2017-04" db="EMBL/GenBank/DDBJ databases">
        <authorList>
            <person name="Varghese N."/>
            <person name="Submissions S."/>
        </authorList>
    </citation>
    <scope>NUCLEOTIDE SEQUENCE [LARGE SCALE GENOMIC DNA]</scope>
    <source>
        <strain evidence="6">UI2</strain>
    </source>
</reference>
<name>A0A1Y6FUQ6_9SPHN</name>
<dbReference type="InterPro" id="IPR000792">
    <property type="entry name" value="Tscrpt_reg_LuxR_C"/>
</dbReference>
<dbReference type="GO" id="GO:0003677">
    <property type="term" value="F:DNA binding"/>
    <property type="evidence" value="ECO:0007669"/>
    <property type="project" value="UniProtKB-KW"/>
</dbReference>
<dbReference type="PANTHER" id="PTHR44688:SF16">
    <property type="entry name" value="DNA-BINDING TRANSCRIPTIONAL ACTIVATOR DEVR_DOSR"/>
    <property type="match status" value="1"/>
</dbReference>
<evidence type="ECO:0000256" key="1">
    <source>
        <dbReference type="ARBA" id="ARBA00023015"/>
    </source>
</evidence>
<organism evidence="5 6">
    <name type="scientific">Sphingopyxis terrae subsp. ummariensis</name>
    <dbReference type="NCBI Taxonomy" id="429001"/>
    <lineage>
        <taxon>Bacteria</taxon>
        <taxon>Pseudomonadati</taxon>
        <taxon>Pseudomonadota</taxon>
        <taxon>Alphaproteobacteria</taxon>
        <taxon>Sphingomonadales</taxon>
        <taxon>Sphingomonadaceae</taxon>
        <taxon>Sphingopyxis</taxon>
    </lineage>
</organism>
<evidence type="ECO:0000256" key="3">
    <source>
        <dbReference type="ARBA" id="ARBA00023163"/>
    </source>
</evidence>
<dbReference type="GeneID" id="303002374"/>
<dbReference type="Pfam" id="PF00196">
    <property type="entry name" value="GerE"/>
    <property type="match status" value="1"/>
</dbReference>
<dbReference type="InterPro" id="IPR016032">
    <property type="entry name" value="Sig_transdc_resp-reg_C-effctor"/>
</dbReference>
<evidence type="ECO:0000313" key="5">
    <source>
        <dbReference type="EMBL" id="SMQ76273.1"/>
    </source>
</evidence>
<keyword evidence="1" id="KW-0805">Transcription regulation</keyword>
<evidence type="ECO:0000256" key="2">
    <source>
        <dbReference type="ARBA" id="ARBA00023125"/>
    </source>
</evidence>
<accession>A0A1Y6FUQ6</accession>
<keyword evidence="3" id="KW-0804">Transcription</keyword>
<dbReference type="Proteomes" id="UP000194469">
    <property type="component" value="Unassembled WGS sequence"/>
</dbReference>